<comment type="caution">
    <text evidence="2">The sequence shown here is derived from an EMBL/GenBank/DDBJ whole genome shotgun (WGS) entry which is preliminary data.</text>
</comment>
<accession>A0ABU1P1X2</accession>
<name>A0ABU1P1X2_9BACL</name>
<keyword evidence="1" id="KW-0472">Membrane</keyword>
<evidence type="ECO:0000256" key="1">
    <source>
        <dbReference type="SAM" id="Phobius"/>
    </source>
</evidence>
<evidence type="ECO:0000313" key="2">
    <source>
        <dbReference type="EMBL" id="MDR6553232.1"/>
    </source>
</evidence>
<keyword evidence="3" id="KW-1185">Reference proteome</keyword>
<keyword evidence="1" id="KW-0812">Transmembrane</keyword>
<reference evidence="2 3" key="1">
    <citation type="submission" date="2023-07" db="EMBL/GenBank/DDBJ databases">
        <title>Sorghum-associated microbial communities from plants grown in Nebraska, USA.</title>
        <authorList>
            <person name="Schachtman D."/>
        </authorList>
    </citation>
    <scope>NUCLEOTIDE SEQUENCE [LARGE SCALE GENOMIC DNA]</scope>
    <source>
        <strain evidence="2 3">CC258</strain>
    </source>
</reference>
<dbReference type="Proteomes" id="UP001267290">
    <property type="component" value="Unassembled WGS sequence"/>
</dbReference>
<evidence type="ECO:0000313" key="3">
    <source>
        <dbReference type="Proteomes" id="UP001267290"/>
    </source>
</evidence>
<feature type="transmembrane region" description="Helical" evidence="1">
    <location>
        <begin position="12"/>
        <end position="32"/>
    </location>
</feature>
<dbReference type="EMBL" id="JAVDSB010000009">
    <property type="protein sequence ID" value="MDR6553232.1"/>
    <property type="molecule type" value="Genomic_DNA"/>
</dbReference>
<protein>
    <submittedName>
        <fullName evidence="2">Uncharacterized protein</fullName>
    </submittedName>
</protein>
<organism evidence="2 3">
    <name type="scientific">Paenibacillus qinlingensis</name>
    <dbReference type="NCBI Taxonomy" id="1837343"/>
    <lineage>
        <taxon>Bacteria</taxon>
        <taxon>Bacillati</taxon>
        <taxon>Bacillota</taxon>
        <taxon>Bacilli</taxon>
        <taxon>Bacillales</taxon>
        <taxon>Paenibacillaceae</taxon>
        <taxon>Paenibacillus</taxon>
    </lineage>
</organism>
<gene>
    <name evidence="2" type="ORF">J2736_004439</name>
</gene>
<sequence length="45" mass="5549">MTNFFRITENSFFMYFSIVTIYINFISYEYIINNSVLQVTIYIKF</sequence>
<proteinExistence type="predicted"/>
<keyword evidence="1" id="KW-1133">Transmembrane helix</keyword>